<gene>
    <name evidence="3" type="ORF">I316_00390</name>
</gene>
<feature type="transmembrane region" description="Helical" evidence="2">
    <location>
        <begin position="72"/>
        <end position="94"/>
    </location>
</feature>
<name>A0A1B9H4H0_9TREE</name>
<reference evidence="3 4" key="1">
    <citation type="submission" date="2013-07" db="EMBL/GenBank/DDBJ databases">
        <title>The Genome Sequence of Cryptococcus heveanensis BCC8398.</title>
        <authorList>
            <consortium name="The Broad Institute Genome Sequencing Platform"/>
            <person name="Cuomo C."/>
            <person name="Litvintseva A."/>
            <person name="Chen Y."/>
            <person name="Heitman J."/>
            <person name="Sun S."/>
            <person name="Springer D."/>
            <person name="Dromer F."/>
            <person name="Young S.K."/>
            <person name="Zeng Q."/>
            <person name="Gargeya S."/>
            <person name="Fitzgerald M."/>
            <person name="Abouelleil A."/>
            <person name="Alvarado L."/>
            <person name="Berlin A.M."/>
            <person name="Chapman S.B."/>
            <person name="Dewar J."/>
            <person name="Goldberg J."/>
            <person name="Griggs A."/>
            <person name="Gujja S."/>
            <person name="Hansen M."/>
            <person name="Howarth C."/>
            <person name="Imamovic A."/>
            <person name="Larimer J."/>
            <person name="McCowan C."/>
            <person name="Murphy C."/>
            <person name="Pearson M."/>
            <person name="Priest M."/>
            <person name="Roberts A."/>
            <person name="Saif S."/>
            <person name="Shea T."/>
            <person name="Sykes S."/>
            <person name="Wortman J."/>
            <person name="Nusbaum C."/>
            <person name="Birren B."/>
        </authorList>
    </citation>
    <scope>NUCLEOTIDE SEQUENCE [LARGE SCALE GENOMIC DNA]</scope>
    <source>
        <strain evidence="3 4">BCC8398</strain>
    </source>
</reference>
<evidence type="ECO:0000313" key="4">
    <source>
        <dbReference type="Proteomes" id="UP000092666"/>
    </source>
</evidence>
<evidence type="ECO:0000313" key="3">
    <source>
        <dbReference type="EMBL" id="OCF38166.1"/>
    </source>
</evidence>
<accession>A0A1B9H4H0</accession>
<protein>
    <submittedName>
        <fullName evidence="3">Uncharacterized protein</fullName>
    </submittedName>
</protein>
<feature type="region of interest" description="Disordered" evidence="1">
    <location>
        <begin position="38"/>
        <end position="60"/>
    </location>
</feature>
<evidence type="ECO:0000256" key="1">
    <source>
        <dbReference type="SAM" id="MobiDB-lite"/>
    </source>
</evidence>
<evidence type="ECO:0000256" key="2">
    <source>
        <dbReference type="SAM" id="Phobius"/>
    </source>
</evidence>
<dbReference type="EMBL" id="KI669492">
    <property type="protein sequence ID" value="OCF38166.1"/>
    <property type="molecule type" value="Genomic_DNA"/>
</dbReference>
<keyword evidence="2" id="KW-0812">Transmembrane</keyword>
<organism evidence="3 4">
    <name type="scientific">Kwoniella heveanensis BCC8398</name>
    <dbReference type="NCBI Taxonomy" id="1296120"/>
    <lineage>
        <taxon>Eukaryota</taxon>
        <taxon>Fungi</taxon>
        <taxon>Dikarya</taxon>
        <taxon>Basidiomycota</taxon>
        <taxon>Agaricomycotina</taxon>
        <taxon>Tremellomycetes</taxon>
        <taxon>Tremellales</taxon>
        <taxon>Cryptococcaceae</taxon>
        <taxon>Kwoniella</taxon>
    </lineage>
</organism>
<proteinExistence type="predicted"/>
<feature type="transmembrane region" description="Helical" evidence="2">
    <location>
        <begin position="304"/>
        <end position="326"/>
    </location>
</feature>
<dbReference type="Proteomes" id="UP000092666">
    <property type="component" value="Unassembled WGS sequence"/>
</dbReference>
<dbReference type="AlphaFoldDB" id="A0A1B9H4H0"/>
<sequence length="404" mass="44116">MKKTIGSMVVIDTSPARFTHSNLESNLSLNADLAQAQANGKGKGKPTLHDRLNKKYSPPENFDHDKYNQATYLFFPIFGAFLLILLSTLSTPIIEGLSIAEVNMGVVIELLLYKHIYSLIYIAHLLSAPLLPIAYALRISWAHAQDQDEWALWSGHRSSPKEANEADMNIGALRPAPSLSDKCSADRAFSASMTPELTALPEPVNSLAGLSEAIRPAYLIANGTMHILACLVTWATLTWTLAAAGSWRSNEVHAHKWTRRAFASSGVSALFILIAWSLDMGMFTRISDTAITVEGNKPRVKPGAAIIMNLFAFLLTLGSYITHLSWGRFQPRPAWTIKGANASDYNVNPANQPPMSAALPPSDDLPPTWDSLNIADARQVVLDEKTGVLSNIDVPSVEQRGFVV</sequence>
<dbReference type="OrthoDB" id="2564698at2759"/>
<feature type="transmembrane region" description="Helical" evidence="2">
    <location>
        <begin position="262"/>
        <end position="283"/>
    </location>
</feature>
<keyword evidence="2" id="KW-0472">Membrane</keyword>
<feature type="transmembrane region" description="Helical" evidence="2">
    <location>
        <begin position="217"/>
        <end position="242"/>
    </location>
</feature>
<keyword evidence="4" id="KW-1185">Reference proteome</keyword>
<feature type="transmembrane region" description="Helical" evidence="2">
    <location>
        <begin position="114"/>
        <end position="137"/>
    </location>
</feature>
<keyword evidence="2" id="KW-1133">Transmembrane helix</keyword>
<reference evidence="4" key="2">
    <citation type="submission" date="2013-12" db="EMBL/GenBank/DDBJ databases">
        <title>Evolution of pathogenesis and genome organization in the Tremellales.</title>
        <authorList>
            <person name="Cuomo C."/>
            <person name="Litvintseva A."/>
            <person name="Heitman J."/>
            <person name="Chen Y."/>
            <person name="Sun S."/>
            <person name="Springer D."/>
            <person name="Dromer F."/>
            <person name="Young S."/>
            <person name="Zeng Q."/>
            <person name="Chapman S."/>
            <person name="Gujja S."/>
            <person name="Saif S."/>
            <person name="Birren B."/>
        </authorList>
    </citation>
    <scope>NUCLEOTIDE SEQUENCE [LARGE SCALE GENOMIC DNA]</scope>
    <source>
        <strain evidence="4">BCC8398</strain>
    </source>
</reference>